<dbReference type="AlphaFoldDB" id="A0A0F3ILA8"/>
<dbReference type="PATRIC" id="fig|1632867.3.peg.3753"/>
<accession>A0A0F3ILA8</accession>
<name>A0A0F3ILA8_9GAMM</name>
<proteinExistence type="predicted"/>
<evidence type="ECO:0000313" key="3">
    <source>
        <dbReference type="Proteomes" id="UP000033684"/>
    </source>
</evidence>
<feature type="transmembrane region" description="Helical" evidence="1">
    <location>
        <begin position="12"/>
        <end position="33"/>
    </location>
</feature>
<keyword evidence="1" id="KW-0812">Transmembrane</keyword>
<keyword evidence="1" id="KW-0472">Membrane</keyword>
<dbReference type="RefSeq" id="WP_045778292.1">
    <property type="nucleotide sequence ID" value="NZ_LAJX01000031.1"/>
</dbReference>
<reference evidence="3" key="1">
    <citation type="submission" date="2015-03" db="EMBL/GenBank/DDBJ databases">
        <title>Draft genome sequence of a novel methanotroph (Sn10-6) isolated from flooded ricefield rhizosphere in India.</title>
        <authorList>
            <person name="Pandit P.S."/>
            <person name="Pore S.D."/>
            <person name="Arora P."/>
            <person name="Kapse N.G."/>
            <person name="Dhakephalkar P.K."/>
            <person name="Rahalkar M.C."/>
        </authorList>
    </citation>
    <scope>NUCLEOTIDE SEQUENCE [LARGE SCALE GENOMIC DNA]</scope>
    <source>
        <strain evidence="3">Sn10-6</strain>
    </source>
</reference>
<organism evidence="2 3">
    <name type="scientific">Methylocucumis oryzae</name>
    <dbReference type="NCBI Taxonomy" id="1632867"/>
    <lineage>
        <taxon>Bacteria</taxon>
        <taxon>Pseudomonadati</taxon>
        <taxon>Pseudomonadota</taxon>
        <taxon>Gammaproteobacteria</taxon>
        <taxon>Methylococcales</taxon>
        <taxon>Methylococcaceae</taxon>
        <taxon>Methylocucumis</taxon>
    </lineage>
</organism>
<feature type="transmembrane region" description="Helical" evidence="1">
    <location>
        <begin position="70"/>
        <end position="93"/>
    </location>
</feature>
<dbReference type="EMBL" id="LAJX01000031">
    <property type="protein sequence ID" value="KJV07516.1"/>
    <property type="molecule type" value="Genomic_DNA"/>
</dbReference>
<evidence type="ECO:0000313" key="2">
    <source>
        <dbReference type="EMBL" id="KJV07516.1"/>
    </source>
</evidence>
<keyword evidence="1" id="KW-1133">Transmembrane helix</keyword>
<comment type="caution">
    <text evidence="2">The sequence shown here is derived from an EMBL/GenBank/DDBJ whole genome shotgun (WGS) entry which is preliminary data.</text>
</comment>
<feature type="transmembrane region" description="Helical" evidence="1">
    <location>
        <begin position="45"/>
        <end position="64"/>
    </location>
</feature>
<dbReference type="OrthoDB" id="5570031at2"/>
<reference evidence="2 3" key="2">
    <citation type="journal article" date="2016" name="Microb. Ecol.">
        <title>Genome Characteristics of a Novel Type I Methanotroph (Sn10-6) Isolated from a Flooded Indian Rice Field.</title>
        <authorList>
            <person name="Rahalkar M.C."/>
            <person name="Pandit P.S."/>
            <person name="Dhakephalkar P.K."/>
            <person name="Pore S."/>
            <person name="Arora P."/>
            <person name="Kapse N."/>
        </authorList>
    </citation>
    <scope>NUCLEOTIDE SEQUENCE [LARGE SCALE GENOMIC DNA]</scope>
    <source>
        <strain evidence="2 3">Sn10-6</strain>
    </source>
</reference>
<evidence type="ECO:0000256" key="1">
    <source>
        <dbReference type="SAM" id="Phobius"/>
    </source>
</evidence>
<protein>
    <submittedName>
        <fullName evidence="2">Uncharacterized protein</fullName>
    </submittedName>
</protein>
<dbReference type="Proteomes" id="UP000033684">
    <property type="component" value="Unassembled WGS sequence"/>
</dbReference>
<gene>
    <name evidence="2" type="ORF">VZ94_04260</name>
</gene>
<keyword evidence="3" id="KW-1185">Reference proteome</keyword>
<sequence>MIEPVALKDFFIMFFSSALVIVAGGAYALLYAYWRKYPRNWLRNLMWLSYGLLLIAVVLLTMAAHFSGYWLILSVLMVVGYFFAPMGIWHLCVKSHAASEHHSE</sequence>